<dbReference type="GO" id="GO:0005886">
    <property type="term" value="C:plasma membrane"/>
    <property type="evidence" value="ECO:0007669"/>
    <property type="project" value="UniProtKB-SubCell"/>
</dbReference>
<proteinExistence type="inferred from homology"/>
<accession>A0A0K1E5S4</accession>
<evidence type="ECO:0000256" key="5">
    <source>
        <dbReference type="ARBA" id="ARBA00022692"/>
    </source>
</evidence>
<feature type="transmembrane region" description="Helical" evidence="10">
    <location>
        <begin position="114"/>
        <end position="133"/>
    </location>
</feature>
<dbReference type="STRING" id="52.CMC5_003390"/>
<dbReference type="PANTHER" id="PTHR30487">
    <property type="entry name" value="TYPE 4 PREPILIN-LIKE PROTEINS LEADER PEPTIDE-PROCESSING ENZYME"/>
    <property type="match status" value="1"/>
</dbReference>
<dbReference type="PATRIC" id="fig|52.7.peg.363"/>
<dbReference type="InterPro" id="IPR000045">
    <property type="entry name" value="Prepilin_IV_endopep_pep"/>
</dbReference>
<feature type="transmembrane region" description="Helical" evidence="10">
    <location>
        <begin position="139"/>
        <end position="156"/>
    </location>
</feature>
<dbReference type="GO" id="GO:0004190">
    <property type="term" value="F:aspartic-type endopeptidase activity"/>
    <property type="evidence" value="ECO:0007669"/>
    <property type="project" value="UniProtKB-EC"/>
</dbReference>
<comment type="subcellular location">
    <subcellularLocation>
        <location evidence="1">Cell inner membrane</location>
        <topology evidence="1">Multi-pass membrane protein</topology>
    </subcellularLocation>
    <subcellularLocation>
        <location evidence="9">Cell membrane</location>
        <topology evidence="9">Multi-pass membrane protein</topology>
    </subcellularLocation>
</comment>
<dbReference type="InterPro" id="IPR050882">
    <property type="entry name" value="Prepilin_peptidase/N-MTase"/>
</dbReference>
<feature type="transmembrane region" description="Helical" evidence="10">
    <location>
        <begin position="163"/>
        <end position="188"/>
    </location>
</feature>
<evidence type="ECO:0000313" key="13">
    <source>
        <dbReference type="EMBL" id="AKT36225.1"/>
    </source>
</evidence>
<dbReference type="RefSeq" id="WP_050428779.1">
    <property type="nucleotide sequence ID" value="NZ_CP012159.1"/>
</dbReference>
<dbReference type="Pfam" id="PF01478">
    <property type="entry name" value="Peptidase_A24"/>
    <property type="match status" value="1"/>
</dbReference>
<keyword evidence="3" id="KW-1003">Cell membrane</keyword>
<dbReference type="GO" id="GO:0006465">
    <property type="term" value="P:signal peptide processing"/>
    <property type="evidence" value="ECO:0007669"/>
    <property type="project" value="TreeGrafter"/>
</dbReference>
<evidence type="ECO:0000256" key="3">
    <source>
        <dbReference type="ARBA" id="ARBA00022475"/>
    </source>
</evidence>
<dbReference type="EC" id="2.1.1.-" evidence="9"/>
<dbReference type="OrthoDB" id="9789291at2"/>
<organism evidence="13 14">
    <name type="scientific">Chondromyces crocatus</name>
    <dbReference type="NCBI Taxonomy" id="52"/>
    <lineage>
        <taxon>Bacteria</taxon>
        <taxon>Pseudomonadati</taxon>
        <taxon>Myxococcota</taxon>
        <taxon>Polyangia</taxon>
        <taxon>Polyangiales</taxon>
        <taxon>Polyangiaceae</taxon>
        <taxon>Chondromyces</taxon>
    </lineage>
</organism>
<evidence type="ECO:0000259" key="11">
    <source>
        <dbReference type="Pfam" id="PF01478"/>
    </source>
</evidence>
<keyword evidence="9" id="KW-0645">Protease</keyword>
<feature type="transmembrane region" description="Helical" evidence="10">
    <location>
        <begin position="208"/>
        <end position="236"/>
    </location>
</feature>
<evidence type="ECO:0000256" key="4">
    <source>
        <dbReference type="ARBA" id="ARBA00022519"/>
    </source>
</evidence>
<evidence type="ECO:0000256" key="7">
    <source>
        <dbReference type="ARBA" id="ARBA00023136"/>
    </source>
</evidence>
<dbReference type="GO" id="GO:0008168">
    <property type="term" value="F:methyltransferase activity"/>
    <property type="evidence" value="ECO:0007669"/>
    <property type="project" value="UniProtKB-KW"/>
</dbReference>
<sequence>MTLADFPPWFLRAFAVCFGLLWGSFLNVVIYRVPREMSVVHPGSTCPACGKPIRPWDNVPLFSWLLLRGRARCCGAKVSARYPLVEAAGGLLSLAIVEVIILRLPDSTPIARALAIYTADLALALGLLAATFIDLEHMYIPDAITLGGAVLGLATASLRDLGFLDAVIGAVVGFVIVWLPFVVIYPRLRGGRVGMGLGDAKLLVLAGAWFGWGGALFVLGAGAVQGTLAAIALLLFRGRIDEPEAVREERERVRAEIEALSGEERAEAEREFAEDPLAEAPGEGFGQARMAFGPFLALATLEFLLVGQEVLGAYLAWIDAG</sequence>
<keyword evidence="9" id="KW-0489">Methyltransferase</keyword>
<dbReference type="KEGG" id="ccro:CMC5_003390"/>
<dbReference type="PANTHER" id="PTHR30487:SF0">
    <property type="entry name" value="PREPILIN LEADER PEPTIDASE_N-METHYLTRANSFERASE-RELATED"/>
    <property type="match status" value="1"/>
</dbReference>
<dbReference type="EMBL" id="CP012159">
    <property type="protein sequence ID" value="AKT36225.1"/>
    <property type="molecule type" value="Genomic_DNA"/>
</dbReference>
<evidence type="ECO:0000256" key="2">
    <source>
        <dbReference type="ARBA" id="ARBA00005801"/>
    </source>
</evidence>
<evidence type="ECO:0000256" key="6">
    <source>
        <dbReference type="ARBA" id="ARBA00022989"/>
    </source>
</evidence>
<dbReference type="InterPro" id="IPR010627">
    <property type="entry name" value="Prepilin_pept_A24_N"/>
</dbReference>
<dbReference type="AlphaFoldDB" id="A0A0K1E5S4"/>
<evidence type="ECO:0000313" key="14">
    <source>
        <dbReference type="Proteomes" id="UP000067626"/>
    </source>
</evidence>
<reference evidence="13 14" key="1">
    <citation type="submission" date="2015-07" db="EMBL/GenBank/DDBJ databases">
        <title>Genome analysis of myxobacterium Chondromyces crocatus Cm c5 reveals a high potential for natural compound synthesis and the genetic basis for the loss of fruiting body formation.</title>
        <authorList>
            <person name="Zaburannyi N."/>
            <person name="Bunk B."/>
            <person name="Maier J."/>
            <person name="Overmann J."/>
            <person name="Mueller R."/>
        </authorList>
    </citation>
    <scope>NUCLEOTIDE SEQUENCE [LARGE SCALE GENOMIC DNA]</scope>
    <source>
        <strain evidence="13 14">Cm c5</strain>
    </source>
</reference>
<keyword evidence="9" id="KW-0511">Multifunctional enzyme</keyword>
<keyword evidence="9" id="KW-0378">Hydrolase</keyword>
<dbReference type="InterPro" id="IPR014032">
    <property type="entry name" value="Peptidase_A24A_bac"/>
</dbReference>
<comment type="function">
    <text evidence="9">Plays an essential role in type IV pili and type II pseudopili formation by proteolytically removing the leader sequence from substrate proteins and subsequently monomethylating the alpha-amino group of the newly exposed N-terminal phenylalanine.</text>
</comment>
<comment type="catalytic activity">
    <reaction evidence="9">
        <text>Typically cleaves a -Gly-|-Phe- bond to release an N-terminal, basic peptide of 5-8 residues from type IV prepilin, and then N-methylates the new N-terminal amino group, the methyl donor being S-adenosyl-L-methionine.</text>
        <dbReference type="EC" id="3.4.23.43"/>
    </reaction>
</comment>
<evidence type="ECO:0000256" key="9">
    <source>
        <dbReference type="RuleBase" id="RU003794"/>
    </source>
</evidence>
<dbReference type="PRINTS" id="PR00864">
    <property type="entry name" value="PREPILNPTASE"/>
</dbReference>
<feature type="transmembrane region" description="Helical" evidence="10">
    <location>
        <begin position="84"/>
        <end position="102"/>
    </location>
</feature>
<keyword evidence="7 10" id="KW-0472">Membrane</keyword>
<feature type="domain" description="Prepilin peptidase A24 N-terminal" evidence="12">
    <location>
        <begin position="18"/>
        <end position="97"/>
    </location>
</feature>
<comment type="similarity">
    <text evidence="2 8">Belongs to the peptidase A24 family.</text>
</comment>
<feature type="transmembrane region" description="Helical" evidence="10">
    <location>
        <begin position="9"/>
        <end position="31"/>
    </location>
</feature>
<dbReference type="Proteomes" id="UP000067626">
    <property type="component" value="Chromosome"/>
</dbReference>
<evidence type="ECO:0000259" key="12">
    <source>
        <dbReference type="Pfam" id="PF06750"/>
    </source>
</evidence>
<keyword evidence="14" id="KW-1185">Reference proteome</keyword>
<dbReference type="Gene3D" id="1.20.120.1220">
    <property type="match status" value="1"/>
</dbReference>
<keyword evidence="6 10" id="KW-1133">Transmembrane helix</keyword>
<evidence type="ECO:0000256" key="10">
    <source>
        <dbReference type="SAM" id="Phobius"/>
    </source>
</evidence>
<keyword evidence="5 9" id="KW-0812">Transmembrane</keyword>
<keyword evidence="4" id="KW-0997">Cell inner membrane</keyword>
<dbReference type="Pfam" id="PF06750">
    <property type="entry name" value="A24_N_bact"/>
    <property type="match status" value="1"/>
</dbReference>
<gene>
    <name evidence="13" type="ORF">CMC5_003390</name>
</gene>
<dbReference type="EC" id="3.4.23.43" evidence="9"/>
<keyword evidence="9" id="KW-0808">Transferase</keyword>
<protein>
    <recommendedName>
        <fullName evidence="9">Prepilin leader peptidase/N-methyltransferase</fullName>
        <ecNumber evidence="9">2.1.1.-</ecNumber>
        <ecNumber evidence="9">3.4.23.43</ecNumber>
    </recommendedName>
</protein>
<dbReference type="GO" id="GO:0032259">
    <property type="term" value="P:methylation"/>
    <property type="evidence" value="ECO:0007669"/>
    <property type="project" value="UniProtKB-KW"/>
</dbReference>
<name>A0A0K1E5S4_CHOCO</name>
<feature type="domain" description="Prepilin type IV endopeptidase peptidase" evidence="11">
    <location>
        <begin position="122"/>
        <end position="230"/>
    </location>
</feature>
<evidence type="ECO:0000256" key="8">
    <source>
        <dbReference type="RuleBase" id="RU003793"/>
    </source>
</evidence>
<evidence type="ECO:0000256" key="1">
    <source>
        <dbReference type="ARBA" id="ARBA00004429"/>
    </source>
</evidence>